<dbReference type="InterPro" id="IPR001296">
    <property type="entry name" value="Glyco_trans_1"/>
</dbReference>
<dbReference type="Pfam" id="PF13579">
    <property type="entry name" value="Glyco_trans_4_4"/>
    <property type="match status" value="1"/>
</dbReference>
<keyword evidence="3" id="KW-0808">Transferase</keyword>
<dbReference type="InterPro" id="IPR028098">
    <property type="entry name" value="Glyco_trans_4-like_N"/>
</dbReference>
<dbReference type="PANTHER" id="PTHR45871">
    <property type="entry name" value="N-ACETYLGLUCOSAMINYL-PHOSPHATIDYLINOSITOL BIOSYNTHETIC PROTEIN"/>
    <property type="match status" value="1"/>
</dbReference>
<dbReference type="Pfam" id="PF00534">
    <property type="entry name" value="Glycos_transf_1"/>
    <property type="match status" value="1"/>
</dbReference>
<evidence type="ECO:0000259" key="2">
    <source>
        <dbReference type="Pfam" id="PF13579"/>
    </source>
</evidence>
<name>A0A5S4WDA3_9BRAD</name>
<protein>
    <submittedName>
        <fullName evidence="3">Glycosyltransferase family 4 protein</fullName>
    </submittedName>
</protein>
<sequence length="377" mass="40821">MPPSPDQPLRILHAVRAPVGGIFRHILDLANGQVDRGHLVGILADGLTGGERADKALAELAPRLKLGVHRLAIRREPSPEDFLVWLRMRRLIATLKPDVLHGHGAKAGAFVRMRRRADDTIRIYTPHGGSLHYPLNTLKGEFYARLERTLMDATDLFLFESAFARDTYQRIVGTPKGVVHCVFNGVTPEEFEPVVIADDATDLAYVGEFRHIKGADLLVDAVARLHENGKRVTLTLGGDGEETATLKAQVGRLGLADAIRFTGHVKARYGFSKGRLLVVPSRGDSMPYVVIEAGAAGVPMIAARVGGIPEIFGPESPALFATSNAEAMAEAIATALDNPQGTAQRAVSLRERISTHFSQQAMVDGVIAGYRDAFANH</sequence>
<proteinExistence type="predicted"/>
<keyword evidence="4" id="KW-1185">Reference proteome</keyword>
<organism evidence="3 4">
    <name type="scientific">Bradyrhizobium cytisi</name>
    <dbReference type="NCBI Taxonomy" id="515489"/>
    <lineage>
        <taxon>Bacteria</taxon>
        <taxon>Pseudomonadati</taxon>
        <taxon>Pseudomonadota</taxon>
        <taxon>Alphaproteobacteria</taxon>
        <taxon>Hyphomicrobiales</taxon>
        <taxon>Nitrobacteraceae</taxon>
        <taxon>Bradyrhizobium</taxon>
    </lineage>
</organism>
<evidence type="ECO:0000313" key="4">
    <source>
        <dbReference type="Proteomes" id="UP000324853"/>
    </source>
</evidence>
<dbReference type="GO" id="GO:0016757">
    <property type="term" value="F:glycosyltransferase activity"/>
    <property type="evidence" value="ECO:0007669"/>
    <property type="project" value="UniProtKB-ARBA"/>
</dbReference>
<evidence type="ECO:0000259" key="1">
    <source>
        <dbReference type="Pfam" id="PF00534"/>
    </source>
</evidence>
<dbReference type="CDD" id="cd03801">
    <property type="entry name" value="GT4_PimA-like"/>
    <property type="match status" value="1"/>
</dbReference>
<dbReference type="SUPFAM" id="SSF53756">
    <property type="entry name" value="UDP-Glycosyltransferase/glycogen phosphorylase"/>
    <property type="match status" value="1"/>
</dbReference>
<feature type="domain" description="Glycosyl transferase family 1" evidence="1">
    <location>
        <begin position="188"/>
        <end position="341"/>
    </location>
</feature>
<dbReference type="RefSeq" id="WP_148753578.1">
    <property type="nucleotide sequence ID" value="NZ_VSSR01000042.1"/>
</dbReference>
<dbReference type="OrthoDB" id="9806708at2"/>
<dbReference type="Gene3D" id="3.40.50.2000">
    <property type="entry name" value="Glycogen Phosphorylase B"/>
    <property type="match status" value="2"/>
</dbReference>
<gene>
    <name evidence="3" type="ORF">FXB38_24835</name>
</gene>
<dbReference type="PANTHER" id="PTHR45871:SF1">
    <property type="entry name" value="PHOSPHATIDYLINOSITOL N-ACETYLGLUCOSAMINYLTRANSFERASE SUBUNIT A"/>
    <property type="match status" value="1"/>
</dbReference>
<reference evidence="3 4" key="1">
    <citation type="submission" date="2019-08" db="EMBL/GenBank/DDBJ databases">
        <title>Bradyrhizobium hipponensis sp. nov., a rhizobium isolated from a Lupinus angustifolius root nodule in Tunisia.</title>
        <authorList>
            <person name="Off K."/>
            <person name="Rejili M."/>
            <person name="Mars M."/>
            <person name="Brachmann A."/>
            <person name="Marin M."/>
        </authorList>
    </citation>
    <scope>NUCLEOTIDE SEQUENCE [LARGE SCALE GENOMIC DNA]</scope>
    <source>
        <strain evidence="3 4">CTAW11</strain>
    </source>
</reference>
<dbReference type="AlphaFoldDB" id="A0A5S4WDA3"/>
<dbReference type="Proteomes" id="UP000324853">
    <property type="component" value="Unassembled WGS sequence"/>
</dbReference>
<feature type="domain" description="Glycosyltransferase subfamily 4-like N-terminal" evidence="2">
    <location>
        <begin position="20"/>
        <end position="185"/>
    </location>
</feature>
<accession>A0A5S4WDA3</accession>
<dbReference type="EMBL" id="VSSR01000042">
    <property type="protein sequence ID" value="TYL80196.1"/>
    <property type="molecule type" value="Genomic_DNA"/>
</dbReference>
<evidence type="ECO:0000313" key="3">
    <source>
        <dbReference type="EMBL" id="TYL80196.1"/>
    </source>
</evidence>
<comment type="caution">
    <text evidence="3">The sequence shown here is derived from an EMBL/GenBank/DDBJ whole genome shotgun (WGS) entry which is preliminary data.</text>
</comment>